<evidence type="ECO:0000313" key="2">
    <source>
        <dbReference type="EMBL" id="KAF6155540.1"/>
    </source>
</evidence>
<evidence type="ECO:0008006" key="4">
    <source>
        <dbReference type="Google" id="ProtNLM"/>
    </source>
</evidence>
<feature type="compositionally biased region" description="Basic and acidic residues" evidence="1">
    <location>
        <begin position="114"/>
        <end position="129"/>
    </location>
</feature>
<keyword evidence="3" id="KW-1185">Reference proteome</keyword>
<reference evidence="2 3" key="1">
    <citation type="journal article" date="2020" name="IScience">
        <title>Genome Sequencing of the Endangered Kingdonia uniflora (Circaeasteraceae, Ranunculales) Reveals Potential Mechanisms of Evolutionary Specialization.</title>
        <authorList>
            <person name="Sun Y."/>
            <person name="Deng T."/>
            <person name="Zhang A."/>
            <person name="Moore M.J."/>
            <person name="Landis J.B."/>
            <person name="Lin N."/>
            <person name="Zhang H."/>
            <person name="Zhang X."/>
            <person name="Huang J."/>
            <person name="Zhang X."/>
            <person name="Sun H."/>
            <person name="Wang H."/>
        </authorList>
    </citation>
    <scope>NUCLEOTIDE SEQUENCE [LARGE SCALE GENOMIC DNA]</scope>
    <source>
        <strain evidence="2">TB1705</strain>
        <tissue evidence="2">Leaf</tissue>
    </source>
</reference>
<comment type="caution">
    <text evidence="2">The sequence shown here is derived from an EMBL/GenBank/DDBJ whole genome shotgun (WGS) entry which is preliminary data.</text>
</comment>
<dbReference type="Proteomes" id="UP000541444">
    <property type="component" value="Unassembled WGS sequence"/>
</dbReference>
<dbReference type="InterPro" id="IPR036397">
    <property type="entry name" value="RNaseH_sf"/>
</dbReference>
<dbReference type="AlphaFoldDB" id="A0A7J7ML96"/>
<proteinExistence type="predicted"/>
<dbReference type="SUPFAM" id="SSF53098">
    <property type="entry name" value="Ribonuclease H-like"/>
    <property type="match status" value="1"/>
</dbReference>
<evidence type="ECO:0000313" key="3">
    <source>
        <dbReference type="Proteomes" id="UP000541444"/>
    </source>
</evidence>
<dbReference type="EMBL" id="JACGCM010001419">
    <property type="protein sequence ID" value="KAF6155540.1"/>
    <property type="molecule type" value="Genomic_DNA"/>
</dbReference>
<evidence type="ECO:0000256" key="1">
    <source>
        <dbReference type="SAM" id="MobiDB-lite"/>
    </source>
</evidence>
<name>A0A7J7ML96_9MAGN</name>
<feature type="region of interest" description="Disordered" evidence="1">
    <location>
        <begin position="110"/>
        <end position="129"/>
    </location>
</feature>
<gene>
    <name evidence="2" type="ORF">GIB67_004534</name>
</gene>
<organism evidence="2 3">
    <name type="scientific">Kingdonia uniflora</name>
    <dbReference type="NCBI Taxonomy" id="39325"/>
    <lineage>
        <taxon>Eukaryota</taxon>
        <taxon>Viridiplantae</taxon>
        <taxon>Streptophyta</taxon>
        <taxon>Embryophyta</taxon>
        <taxon>Tracheophyta</taxon>
        <taxon>Spermatophyta</taxon>
        <taxon>Magnoliopsida</taxon>
        <taxon>Ranunculales</taxon>
        <taxon>Circaeasteraceae</taxon>
        <taxon>Kingdonia</taxon>
    </lineage>
</organism>
<dbReference type="InterPro" id="IPR044730">
    <property type="entry name" value="RNase_H-like_dom_plant"/>
</dbReference>
<accession>A0A7J7ML96</accession>
<dbReference type="Gene3D" id="3.30.420.10">
    <property type="entry name" value="Ribonuclease H-like superfamily/Ribonuclease H"/>
    <property type="match status" value="1"/>
</dbReference>
<dbReference type="CDD" id="cd06222">
    <property type="entry name" value="RNase_H_like"/>
    <property type="match status" value="1"/>
</dbReference>
<dbReference type="GO" id="GO:0003676">
    <property type="term" value="F:nucleic acid binding"/>
    <property type="evidence" value="ECO:0007669"/>
    <property type="project" value="InterPro"/>
</dbReference>
<dbReference type="InterPro" id="IPR012337">
    <property type="entry name" value="RNaseH-like_sf"/>
</dbReference>
<sequence>MGTLSKGIGLVTNFMAECKAIILGVEHAASFGWLIAGIESDSTTAVEAFEANNIPWILEAAWENSRRNMSNLDHRDIVSVSSKENDDKQSTAHDLVVSQDTMISFQLNGGVGEVDDKHTTTQGERGRCS</sequence>
<protein>
    <recommendedName>
        <fullName evidence="4">RNase H type-1 domain-containing protein</fullName>
    </recommendedName>
</protein>